<reference evidence="8" key="1">
    <citation type="journal article" date="2019" name="Int. J. Syst. Evol. Microbiol.">
        <title>The Global Catalogue of Microorganisms (GCM) 10K type strain sequencing project: providing services to taxonomists for standard genome sequencing and annotation.</title>
        <authorList>
            <consortium name="The Broad Institute Genomics Platform"/>
            <consortium name="The Broad Institute Genome Sequencing Center for Infectious Disease"/>
            <person name="Wu L."/>
            <person name="Ma J."/>
        </authorList>
    </citation>
    <scope>NUCLEOTIDE SEQUENCE [LARGE SCALE GENOMIC DNA]</scope>
    <source>
        <strain evidence="8">CGMCC 4.7466</strain>
    </source>
</reference>
<gene>
    <name evidence="7" type="ORF">ACFPFU_04760</name>
</gene>
<organism evidence="7 8">
    <name type="scientific">Negadavirga shengliensis</name>
    <dbReference type="NCBI Taxonomy" id="1389218"/>
    <lineage>
        <taxon>Bacteria</taxon>
        <taxon>Pseudomonadati</taxon>
        <taxon>Bacteroidota</taxon>
        <taxon>Cytophagia</taxon>
        <taxon>Cytophagales</taxon>
        <taxon>Cyclobacteriaceae</taxon>
        <taxon>Negadavirga</taxon>
    </lineage>
</organism>
<keyword evidence="4" id="KW-0472">Membrane</keyword>
<evidence type="ECO:0000259" key="6">
    <source>
        <dbReference type="Pfam" id="PF07980"/>
    </source>
</evidence>
<dbReference type="Pfam" id="PF07980">
    <property type="entry name" value="SusD_RagB"/>
    <property type="match status" value="1"/>
</dbReference>
<dbReference type="EMBL" id="JBHSJJ010000002">
    <property type="protein sequence ID" value="MFC4870987.1"/>
    <property type="molecule type" value="Genomic_DNA"/>
</dbReference>
<keyword evidence="5" id="KW-0998">Cell outer membrane</keyword>
<comment type="caution">
    <text evidence="7">The sequence shown here is derived from an EMBL/GenBank/DDBJ whole genome shotgun (WGS) entry which is preliminary data.</text>
</comment>
<proteinExistence type="inferred from homology"/>
<evidence type="ECO:0000256" key="2">
    <source>
        <dbReference type="ARBA" id="ARBA00006275"/>
    </source>
</evidence>
<evidence type="ECO:0000256" key="3">
    <source>
        <dbReference type="ARBA" id="ARBA00022729"/>
    </source>
</evidence>
<feature type="domain" description="RagB/SusD" evidence="6">
    <location>
        <begin position="316"/>
        <end position="603"/>
    </location>
</feature>
<protein>
    <submittedName>
        <fullName evidence="7">RagB/SusD family nutrient uptake outer membrane protein</fullName>
    </submittedName>
</protein>
<sequence length="604" mass="68608">MKSSSINRYIGMGIVMLTLFSCDLEELPVDTADNSAVFGSESGLRLYSNSFYDWLPSANNVHQADAISDYAARRNAPDFLRAGVYSSRVNDNTSASGYDLVALGGDWNWGWGALRNINYFLVNNVNPEIPEEVRNHYNALARFFRAWFYFEKVKRYGDVPWIDVPLDVQDPKLYASQDPRQMVMENVLADINFAIANIRDANEPSRTLITRDVALALKSRIALFEGTFRKYHADLGLNASAENWLRESISAAEHLINSGTYSLNRAGGDDLSYRQLFTSETVVSSEILLAVVLSNNFGIRHAANWYYTSATTGIRFSFIRPFIHTYLNIDGTPFTNTENYQTMVFSEEVQGRDKRLQQTIRTAGYRRINAGESVPAPPAFTYTYTGYQPIKWSMDDVAIDGGNNNVNAVSLFRYAEILLNYAEAKAELGEMSDETWRMTVGALRERAGITGGTQTLPASVDPYLQQVYFPDIADPVLLEVRRERGIELAMEGFRFYDLVRWKRGELMEMQWSGIYVPSANQLIDLNNDGTPDVYFFTEEPSQRVDGVTYIDVQADPHKLRNGNSGEIIWLDNISREWEDKKYYYPIPQSHILLNPNLEQNSGWD</sequence>
<evidence type="ECO:0000256" key="5">
    <source>
        <dbReference type="ARBA" id="ARBA00023237"/>
    </source>
</evidence>
<dbReference type="InterPro" id="IPR012944">
    <property type="entry name" value="SusD_RagB_dom"/>
</dbReference>
<evidence type="ECO:0000256" key="4">
    <source>
        <dbReference type="ARBA" id="ARBA00023136"/>
    </source>
</evidence>
<dbReference type="PROSITE" id="PS51257">
    <property type="entry name" value="PROKAR_LIPOPROTEIN"/>
    <property type="match status" value="1"/>
</dbReference>
<dbReference type="RefSeq" id="WP_377062036.1">
    <property type="nucleotide sequence ID" value="NZ_JBHSJJ010000002.1"/>
</dbReference>
<name>A0ABV9SXL2_9BACT</name>
<dbReference type="InterPro" id="IPR011990">
    <property type="entry name" value="TPR-like_helical_dom_sf"/>
</dbReference>
<accession>A0ABV9SXL2</accession>
<evidence type="ECO:0000256" key="1">
    <source>
        <dbReference type="ARBA" id="ARBA00004442"/>
    </source>
</evidence>
<comment type="similarity">
    <text evidence="2">Belongs to the SusD family.</text>
</comment>
<comment type="subcellular location">
    <subcellularLocation>
        <location evidence="1">Cell outer membrane</location>
    </subcellularLocation>
</comment>
<dbReference type="Gene3D" id="1.25.40.390">
    <property type="match status" value="1"/>
</dbReference>
<evidence type="ECO:0000313" key="8">
    <source>
        <dbReference type="Proteomes" id="UP001595818"/>
    </source>
</evidence>
<dbReference type="SUPFAM" id="SSF48452">
    <property type="entry name" value="TPR-like"/>
    <property type="match status" value="1"/>
</dbReference>
<keyword evidence="3" id="KW-0732">Signal</keyword>
<evidence type="ECO:0000313" key="7">
    <source>
        <dbReference type="EMBL" id="MFC4870987.1"/>
    </source>
</evidence>
<keyword evidence="8" id="KW-1185">Reference proteome</keyword>
<dbReference type="Proteomes" id="UP001595818">
    <property type="component" value="Unassembled WGS sequence"/>
</dbReference>